<dbReference type="OrthoDB" id="942413at2"/>
<dbReference type="GO" id="GO:0003677">
    <property type="term" value="F:DNA binding"/>
    <property type="evidence" value="ECO:0007669"/>
    <property type="project" value="InterPro"/>
</dbReference>
<dbReference type="EMBL" id="MTSE01000013">
    <property type="protein sequence ID" value="OUJ71979.1"/>
    <property type="molecule type" value="Genomic_DNA"/>
</dbReference>
<organism evidence="2 3">
    <name type="scientific">Hymenobacter crusticola</name>
    <dbReference type="NCBI Taxonomy" id="1770526"/>
    <lineage>
        <taxon>Bacteria</taxon>
        <taxon>Pseudomonadati</taxon>
        <taxon>Bacteroidota</taxon>
        <taxon>Cytophagia</taxon>
        <taxon>Cytophagales</taxon>
        <taxon>Hymenobacteraceae</taxon>
        <taxon>Hymenobacter</taxon>
    </lineage>
</organism>
<protein>
    <submittedName>
        <fullName evidence="2">Resolvase</fullName>
    </submittedName>
</protein>
<dbReference type="InterPro" id="IPR006119">
    <property type="entry name" value="Resolv_N"/>
</dbReference>
<dbReference type="PANTHER" id="PTHR30461:SF23">
    <property type="entry name" value="DNA RECOMBINASE-RELATED"/>
    <property type="match status" value="1"/>
</dbReference>
<dbReference type="Gene3D" id="3.40.50.1390">
    <property type="entry name" value="Resolvase, N-terminal catalytic domain"/>
    <property type="match status" value="1"/>
</dbReference>
<proteinExistence type="predicted"/>
<evidence type="ECO:0000313" key="3">
    <source>
        <dbReference type="Proteomes" id="UP000194873"/>
    </source>
</evidence>
<dbReference type="AlphaFoldDB" id="A0A243WAU8"/>
<evidence type="ECO:0000259" key="1">
    <source>
        <dbReference type="PROSITE" id="PS51736"/>
    </source>
</evidence>
<dbReference type="Pfam" id="PF00239">
    <property type="entry name" value="Resolvase"/>
    <property type="match status" value="1"/>
</dbReference>
<dbReference type="SMART" id="SM00857">
    <property type="entry name" value="Resolvase"/>
    <property type="match status" value="1"/>
</dbReference>
<dbReference type="PROSITE" id="PS51736">
    <property type="entry name" value="RECOMBINASES_3"/>
    <property type="match status" value="1"/>
</dbReference>
<sequence length="193" mass="21542">MKAAIYARVSTRDKGQDNENQLRELRVFAERLGYTVYKEYTDQDSGSKAERPQFKQMFLDAHQRRFEVVLFWALDRFSREGVAETLSYLQNLSVSGVQFKSFTEQYLDSTGIFKDAIIGILAAIAKQERVRLSERTKAGLARAKLKGSKIGRPAVDAPLVAQVKRLKEAGTSDRAIGKALGISAGSVKKYASN</sequence>
<dbReference type="Proteomes" id="UP000194873">
    <property type="component" value="Unassembled WGS sequence"/>
</dbReference>
<accession>A0A243WAU8</accession>
<dbReference type="InterPro" id="IPR036162">
    <property type="entry name" value="Resolvase-like_N_sf"/>
</dbReference>
<keyword evidence="3" id="KW-1185">Reference proteome</keyword>
<dbReference type="InterPro" id="IPR050639">
    <property type="entry name" value="SSR_resolvase"/>
</dbReference>
<dbReference type="CDD" id="cd03768">
    <property type="entry name" value="SR_ResInv"/>
    <property type="match status" value="1"/>
</dbReference>
<gene>
    <name evidence="2" type="ORF">BXP70_20425</name>
</gene>
<dbReference type="PANTHER" id="PTHR30461">
    <property type="entry name" value="DNA-INVERTASE FROM LAMBDOID PROPHAGE"/>
    <property type="match status" value="1"/>
</dbReference>
<name>A0A243WAU8_9BACT</name>
<comment type="caution">
    <text evidence="2">The sequence shown here is derived from an EMBL/GenBank/DDBJ whole genome shotgun (WGS) entry which is preliminary data.</text>
</comment>
<evidence type="ECO:0000313" key="2">
    <source>
        <dbReference type="EMBL" id="OUJ71979.1"/>
    </source>
</evidence>
<dbReference type="RefSeq" id="WP_086595963.1">
    <property type="nucleotide sequence ID" value="NZ_MTSE01000013.1"/>
</dbReference>
<dbReference type="GO" id="GO:0000150">
    <property type="term" value="F:DNA strand exchange activity"/>
    <property type="evidence" value="ECO:0007669"/>
    <property type="project" value="InterPro"/>
</dbReference>
<feature type="domain" description="Resolvase/invertase-type recombinase catalytic" evidence="1">
    <location>
        <begin position="2"/>
        <end position="147"/>
    </location>
</feature>
<dbReference type="SUPFAM" id="SSF53041">
    <property type="entry name" value="Resolvase-like"/>
    <property type="match status" value="1"/>
</dbReference>
<reference evidence="2 3" key="1">
    <citation type="submission" date="2017-01" db="EMBL/GenBank/DDBJ databases">
        <title>A new Hymenobacter.</title>
        <authorList>
            <person name="Liang Y."/>
            <person name="Feng F."/>
        </authorList>
    </citation>
    <scope>NUCLEOTIDE SEQUENCE [LARGE SCALE GENOMIC DNA]</scope>
    <source>
        <strain evidence="2">MIMBbqt21</strain>
    </source>
</reference>